<dbReference type="AlphaFoldDB" id="A0A9W8TIB8"/>
<comment type="caution">
    <text evidence="2">The sequence shown here is derived from an EMBL/GenBank/DDBJ whole genome shotgun (WGS) entry which is preliminary data.</text>
</comment>
<keyword evidence="3" id="KW-1185">Reference proteome</keyword>
<name>A0A9W8TIB8_9PEZI</name>
<gene>
    <name evidence="2" type="ORF">NPX13_g10010</name>
</gene>
<organism evidence="2 3">
    <name type="scientific">Xylaria arbuscula</name>
    <dbReference type="NCBI Taxonomy" id="114810"/>
    <lineage>
        <taxon>Eukaryota</taxon>
        <taxon>Fungi</taxon>
        <taxon>Dikarya</taxon>
        <taxon>Ascomycota</taxon>
        <taxon>Pezizomycotina</taxon>
        <taxon>Sordariomycetes</taxon>
        <taxon>Xylariomycetidae</taxon>
        <taxon>Xylariales</taxon>
        <taxon>Xylariaceae</taxon>
        <taxon>Xylaria</taxon>
    </lineage>
</organism>
<dbReference type="Proteomes" id="UP001148614">
    <property type="component" value="Unassembled WGS sequence"/>
</dbReference>
<dbReference type="EMBL" id="JANPWZ010002658">
    <property type="protein sequence ID" value="KAJ3557053.1"/>
    <property type="molecule type" value="Genomic_DNA"/>
</dbReference>
<sequence length="124" mass="13063">MTPRSPRRFATADLPYAAARRAVPDALAPPKDSRQWTGGLKLSTEKPPCPEAPPKHPRLVAPDPPKLVPTAPKLLQPYPLAAPSSALAPLIHALSGTQLQGLDAVLGDLGSLVARYLVPWSALG</sequence>
<proteinExistence type="predicted"/>
<reference evidence="2" key="1">
    <citation type="submission" date="2022-07" db="EMBL/GenBank/DDBJ databases">
        <title>Genome Sequence of Xylaria arbuscula.</title>
        <authorList>
            <person name="Buettner E."/>
        </authorList>
    </citation>
    <scope>NUCLEOTIDE SEQUENCE</scope>
    <source>
        <strain evidence="2">VT107</strain>
    </source>
</reference>
<accession>A0A9W8TIB8</accession>
<evidence type="ECO:0000256" key="1">
    <source>
        <dbReference type="SAM" id="MobiDB-lite"/>
    </source>
</evidence>
<evidence type="ECO:0000313" key="2">
    <source>
        <dbReference type="EMBL" id="KAJ3557053.1"/>
    </source>
</evidence>
<feature type="region of interest" description="Disordered" evidence="1">
    <location>
        <begin position="22"/>
        <end position="68"/>
    </location>
</feature>
<protein>
    <submittedName>
        <fullName evidence="2">Uncharacterized protein</fullName>
    </submittedName>
</protein>
<evidence type="ECO:0000313" key="3">
    <source>
        <dbReference type="Proteomes" id="UP001148614"/>
    </source>
</evidence>